<geneLocation type="plasmid" evidence="2 3">
    <name>pP36_b</name>
</geneLocation>
<reference evidence="2 3" key="1">
    <citation type="journal article" date="2017" name="Front. Microbiol.">
        <title>Phaeobacter piscinae sp. nov., a species of the Roseobacter group and potential aquaculture probiont.</title>
        <authorList>
            <person name="Sonnenschein E.C."/>
            <person name="Phippen C.B.W."/>
            <person name="Nielsen K.F."/>
            <person name="Mateiu R.V."/>
            <person name="Melchiorsen J."/>
            <person name="Gram L."/>
            <person name="Overmann J."/>
            <person name="Freese H.M."/>
        </authorList>
    </citation>
    <scope>NUCLEOTIDE SEQUENCE [LARGE SCALE GENOMIC DNA]</scope>
    <source>
        <strain evidence="2 3">P36</strain>
    </source>
</reference>
<evidence type="ECO:0000259" key="1">
    <source>
        <dbReference type="Pfam" id="PF02371"/>
    </source>
</evidence>
<reference evidence="2 3" key="3">
    <citation type="journal article" date="2017" name="Int. J. Syst. Evol. Microbiol.">
        <title>Adaptation of Surface-Associated Bacteria to the Open Ocean: A Genomically Distinct Subpopulation of Phaeobacter gallaeciensis Colonizes Pacific Mesozooplankton.</title>
        <authorList>
            <person name="Freese H.M."/>
            <person name="Methner A."/>
            <person name="Overmann J."/>
        </authorList>
    </citation>
    <scope>NUCLEOTIDE SEQUENCE [LARGE SCALE GENOMIC DNA]</scope>
    <source>
        <strain evidence="2 3">P36</strain>
    </source>
</reference>
<dbReference type="Proteomes" id="UP000218891">
    <property type="component" value="Plasmid pP36_b"/>
</dbReference>
<organism evidence="2 3">
    <name type="scientific">Phaeobacter piscinae</name>
    <dbReference type="NCBI Taxonomy" id="1580596"/>
    <lineage>
        <taxon>Bacteria</taxon>
        <taxon>Pseudomonadati</taxon>
        <taxon>Pseudomonadota</taxon>
        <taxon>Alphaproteobacteria</taxon>
        <taxon>Rhodobacterales</taxon>
        <taxon>Roseobacteraceae</taxon>
        <taxon>Phaeobacter</taxon>
    </lineage>
</organism>
<dbReference type="PANTHER" id="PTHR33055">
    <property type="entry name" value="TRANSPOSASE FOR INSERTION SEQUENCE ELEMENT IS1111A"/>
    <property type="match status" value="1"/>
</dbReference>
<feature type="domain" description="Transposase IS116/IS110/IS902 C-terminal" evidence="1">
    <location>
        <begin position="119"/>
        <end position="178"/>
    </location>
</feature>
<reference evidence="2 3" key="2">
    <citation type="journal article" date="2017" name="Genome Biol. Evol.">
        <title>Trajectories and Drivers of Genome Evolution in Surface-Associated Marine Phaeobacter.</title>
        <authorList>
            <person name="Freese H.M."/>
            <person name="Sikorski J."/>
            <person name="Bunk B."/>
            <person name="Scheuner C."/>
            <person name="Meier-Kolthoff J.P."/>
            <person name="Sproer C."/>
            <person name="Gram L."/>
            <person name="Overmann J."/>
        </authorList>
    </citation>
    <scope>NUCLEOTIDE SEQUENCE [LARGE SCALE GENOMIC DNA]</scope>
    <source>
        <strain evidence="2 3">P36</strain>
    </source>
</reference>
<gene>
    <name evidence="2" type="ORF">PhaeoP36_03766</name>
</gene>
<dbReference type="PANTHER" id="PTHR33055:SF13">
    <property type="entry name" value="TRANSPOSASE"/>
    <property type="match status" value="1"/>
</dbReference>
<proteinExistence type="predicted"/>
<evidence type="ECO:0000313" key="2">
    <source>
        <dbReference type="EMBL" id="ATG37842.1"/>
    </source>
</evidence>
<sequence>MPPSQVKAFARSPGTRAKIDRIDAELIARFTIFRPDAGRTLSAEHLRLLRASTIRRVQVVVMRKRLLAQFPAHRKSGTAKLFEDLDGELKKRLDVAIAELESRISELLGRDKHLADAARILRSEPGIGPVASSTLIAELPELGALTGEVAAALTGLAPMAQDSGTLRGKRAIAGGRRAL</sequence>
<reference evidence="2 3" key="4">
    <citation type="journal article" date="2018" name="Environ. Microbiol. Rep.">
        <title>Phylogenetic distribution of roseobacticides in the Roseobacter group and their effect on microalgae.</title>
        <authorList>
            <person name="Sonnenschein E.C."/>
            <person name="Phippen C.B."/>
            <person name="Bentzon-Tilia M."/>
            <person name="Rasmussen S.A."/>
            <person name="Nielsen K.F."/>
            <person name="Gram L."/>
        </authorList>
    </citation>
    <scope>NUCLEOTIDE SEQUENCE [LARGE SCALE GENOMIC DNA]</scope>
    <source>
        <strain evidence="2 3">P36</strain>
    </source>
</reference>
<protein>
    <submittedName>
        <fullName evidence="2">Transposase IS116/IS110/IS902 family protein</fullName>
    </submittedName>
</protein>
<dbReference type="InterPro" id="IPR003346">
    <property type="entry name" value="Transposase_20"/>
</dbReference>
<keyword evidence="3" id="KW-1185">Reference proteome</keyword>
<evidence type="ECO:0000313" key="3">
    <source>
        <dbReference type="Proteomes" id="UP000218891"/>
    </source>
</evidence>
<dbReference type="Pfam" id="PF02371">
    <property type="entry name" value="Transposase_20"/>
    <property type="match status" value="1"/>
</dbReference>
<dbReference type="EMBL" id="CP010645">
    <property type="protein sequence ID" value="ATG37842.1"/>
    <property type="molecule type" value="Genomic_DNA"/>
</dbReference>
<dbReference type="InterPro" id="IPR047650">
    <property type="entry name" value="Transpos_IS110"/>
</dbReference>
<name>A0ABN5DK38_9RHOB</name>
<keyword evidence="2" id="KW-0614">Plasmid</keyword>
<accession>A0ABN5DK38</accession>